<comment type="caution">
    <text evidence="1">The sequence shown here is derived from an EMBL/GenBank/DDBJ whole genome shotgun (WGS) entry which is preliminary data.</text>
</comment>
<evidence type="ECO:0008006" key="3">
    <source>
        <dbReference type="Google" id="ProtNLM"/>
    </source>
</evidence>
<gene>
    <name evidence="1" type="ORF">ACFQE0_18310</name>
</gene>
<reference evidence="2" key="1">
    <citation type="journal article" date="2019" name="Int. J. Syst. Evol. Microbiol.">
        <title>The Global Catalogue of Microorganisms (GCM) 10K type strain sequencing project: providing services to taxonomists for standard genome sequencing and annotation.</title>
        <authorList>
            <consortium name="The Broad Institute Genomics Platform"/>
            <consortium name="The Broad Institute Genome Sequencing Center for Infectious Disease"/>
            <person name="Wu L."/>
            <person name="Ma J."/>
        </authorList>
    </citation>
    <scope>NUCLEOTIDE SEQUENCE [LARGE SCALE GENOMIC DNA]</scope>
    <source>
        <strain evidence="2">CCUG 48316</strain>
    </source>
</reference>
<accession>A0ABW2BLR4</accession>
<dbReference type="Gene3D" id="3.40.50.150">
    <property type="entry name" value="Vaccinia Virus protein VP39"/>
    <property type="match status" value="1"/>
</dbReference>
<dbReference type="RefSeq" id="WP_378972232.1">
    <property type="nucleotide sequence ID" value="NZ_JBHSWN010000001.1"/>
</dbReference>
<keyword evidence="2" id="KW-1185">Reference proteome</keyword>
<evidence type="ECO:0000313" key="1">
    <source>
        <dbReference type="EMBL" id="MFC6791398.1"/>
    </source>
</evidence>
<dbReference type="EMBL" id="JBHSWN010000001">
    <property type="protein sequence ID" value="MFC6791398.1"/>
    <property type="molecule type" value="Genomic_DNA"/>
</dbReference>
<dbReference type="SUPFAM" id="SSF53335">
    <property type="entry name" value="S-adenosyl-L-methionine-dependent methyltransferases"/>
    <property type="match status" value="1"/>
</dbReference>
<dbReference type="Proteomes" id="UP001596292">
    <property type="component" value="Unassembled WGS sequence"/>
</dbReference>
<organism evidence="1 2">
    <name type="scientific">Methylobacterium komagatae</name>
    <dbReference type="NCBI Taxonomy" id="374425"/>
    <lineage>
        <taxon>Bacteria</taxon>
        <taxon>Pseudomonadati</taxon>
        <taxon>Pseudomonadota</taxon>
        <taxon>Alphaproteobacteria</taxon>
        <taxon>Hyphomicrobiales</taxon>
        <taxon>Methylobacteriaceae</taxon>
        <taxon>Methylobacterium</taxon>
    </lineage>
</organism>
<evidence type="ECO:0000313" key="2">
    <source>
        <dbReference type="Proteomes" id="UP001596292"/>
    </source>
</evidence>
<name>A0ABW2BLR4_9HYPH</name>
<dbReference type="InterPro" id="IPR029063">
    <property type="entry name" value="SAM-dependent_MTases_sf"/>
</dbReference>
<sequence length="233" mass="25532">MHRLTGGIIQFGLLKGYALHSEATWHSNDIGSQLLGLYEQEVCALLWHLRERRDLLIDLGAADGFYGLGLVAAGGYARSLCFEIDPASRAALGHRRDGLGLADRVEILGDAKGDLPPLIRNQALDLSRAVVLCDIEGAEFDLFTDELLAQLAPACLIIENHDFDRASGCPRATDLVRRAARHFHVAEIHPGPRALHRIPLIASWNDNDRALLLSEGRLSLASWIVLSPSPVNR</sequence>
<proteinExistence type="predicted"/>
<protein>
    <recommendedName>
        <fullName evidence="3">FkbM family methyltransferase</fullName>
    </recommendedName>
</protein>